<keyword evidence="1" id="KW-0830">Ubiquinone</keyword>
<gene>
    <name evidence="1" type="ORF">CLIB1444_02S01794</name>
</gene>
<sequence>MLTKRFLHSFRDVVVVGGGPAGLSILTALKNSPKTSHLECSLIEGSHITKIKEFDDPNYTNRVISLTTKSIKFMQKIGNWNYIDQERIKFYDNLFVVDSQDKDANISFTNDSIDYNPMGAMCEILNVQKSLLLRLDDINSTTENKAEIIENVKVEDIVNPPLNEELDWPIIKLSNGDTIQTRLLIGADGYNSPVRKYAGIESRGWQYDSFGIVSTLTLTTEDFNNVGYQRFLSTGPLGVLPLTDNNATLVWSTKAWLSKILKSVDDDMFKVLVNAALRLDEVDLNYVYKKLEVDPKDTSVIDDINWRLEEMENKKEPSSFWDDDNEIPEVETLLPGSRAMFPLKMSHADTYVAPRVALVGDAAHTIHPLAGQGLNMGQTDVSILIETIEKGIDRGLDIGSTLTLEPYVSNAWPMNHAILGVCDKLHKLFGNDFTPIVAIRGLGMKVFNNLTPIKDMLVKSLSV</sequence>
<keyword evidence="1" id="KW-0560">Oxidoreductase</keyword>
<keyword evidence="1" id="KW-0503">Monooxygenase</keyword>
<evidence type="ECO:0000313" key="2">
    <source>
        <dbReference type="Proteomes" id="UP001152531"/>
    </source>
</evidence>
<name>A0ACA9Y2E7_9ASCO</name>
<evidence type="ECO:0000313" key="1">
    <source>
        <dbReference type="EMBL" id="CAH6719138.1"/>
    </source>
</evidence>
<proteinExistence type="predicted"/>
<reference evidence="1" key="1">
    <citation type="submission" date="2022-06" db="EMBL/GenBank/DDBJ databases">
        <authorList>
            <person name="Legras J.-L."/>
            <person name="Devillers H."/>
            <person name="Grondin C."/>
        </authorList>
    </citation>
    <scope>NUCLEOTIDE SEQUENCE</scope>
    <source>
        <strain evidence="1">CLIB 1444</strain>
    </source>
</reference>
<keyword evidence="2" id="KW-1185">Reference proteome</keyword>
<dbReference type="Proteomes" id="UP001152531">
    <property type="component" value="Unassembled WGS sequence"/>
</dbReference>
<protein>
    <submittedName>
        <fullName evidence="1">Ubiquinone biosynthesis monooxygenase Coq6p, mitochondrial</fullName>
    </submittedName>
</protein>
<dbReference type="EMBL" id="CALSDN010000002">
    <property type="protein sequence ID" value="CAH6719138.1"/>
    <property type="molecule type" value="Genomic_DNA"/>
</dbReference>
<accession>A0ACA9Y2E7</accession>
<comment type="caution">
    <text evidence="1">The sequence shown here is derived from an EMBL/GenBank/DDBJ whole genome shotgun (WGS) entry which is preliminary data.</text>
</comment>
<organism evidence="1 2">
    <name type="scientific">[Candida] jaroonii</name>
    <dbReference type="NCBI Taxonomy" id="467808"/>
    <lineage>
        <taxon>Eukaryota</taxon>
        <taxon>Fungi</taxon>
        <taxon>Dikarya</taxon>
        <taxon>Ascomycota</taxon>
        <taxon>Saccharomycotina</taxon>
        <taxon>Pichiomycetes</taxon>
        <taxon>Debaryomycetaceae</taxon>
        <taxon>Yamadazyma</taxon>
    </lineage>
</organism>